<dbReference type="Pfam" id="PF01423">
    <property type="entry name" value="LSM"/>
    <property type="match status" value="1"/>
</dbReference>
<dbReference type="InterPro" id="IPR001163">
    <property type="entry name" value="Sm_dom_euk/arc"/>
</dbReference>
<gene>
    <name evidence="12" type="ORF">G210_4906</name>
</gene>
<keyword evidence="5" id="KW-0507">mRNA processing</keyword>
<proteinExistence type="inferred from homology"/>
<name>M3K4C2_CANMX</name>
<dbReference type="Proteomes" id="UP000011777">
    <property type="component" value="Unassembled WGS sequence"/>
</dbReference>
<evidence type="ECO:0000259" key="11">
    <source>
        <dbReference type="PROSITE" id="PS52002"/>
    </source>
</evidence>
<dbReference type="HOGENOM" id="CLU_076902_4_2_1"/>
<dbReference type="STRING" id="1245528.M3K4C2"/>
<comment type="subcellular location">
    <subcellularLocation>
        <location evidence="2">Cytoplasm</location>
    </subcellularLocation>
    <subcellularLocation>
        <location evidence="1">Nucleus</location>
    </subcellularLocation>
</comment>
<reference evidence="12 13" key="1">
    <citation type="submission" date="2013-02" db="EMBL/GenBank/DDBJ databases">
        <title>Genome sequence of Candida maltosa Xu316, a potential industrial strain for xylitol and ethanol production.</title>
        <authorList>
            <person name="Yu J."/>
            <person name="Wang Q."/>
            <person name="Geng X."/>
            <person name="Bao W."/>
            <person name="He P."/>
            <person name="Cai J."/>
        </authorList>
    </citation>
    <scope>NUCLEOTIDE SEQUENCE [LARGE SCALE GENOMIC DNA]</scope>
    <source>
        <strain evidence="13">Xu316</strain>
    </source>
</reference>
<dbReference type="InterPro" id="IPR010920">
    <property type="entry name" value="LSM_dom_sf"/>
</dbReference>
<dbReference type="PANTHER" id="PTHR10701">
    <property type="entry name" value="SMALL NUCLEAR RIBONUCLEOPROTEIN-ASSOCIATED PROTEIN B AND N"/>
    <property type="match status" value="1"/>
</dbReference>
<dbReference type="PANTHER" id="PTHR10701:SF0">
    <property type="entry name" value="SMALL NUCLEAR RIBONUCLEOPROTEIN-ASSOCIATED PROTEIN B"/>
    <property type="match status" value="1"/>
</dbReference>
<comment type="caution">
    <text evidence="12">The sequence shown here is derived from an EMBL/GenBank/DDBJ whole genome shotgun (WGS) entry which is preliminary data.</text>
</comment>
<dbReference type="GO" id="GO:0005687">
    <property type="term" value="C:U4 snRNP"/>
    <property type="evidence" value="ECO:0007669"/>
    <property type="project" value="TreeGrafter"/>
</dbReference>
<dbReference type="SUPFAM" id="SSF50182">
    <property type="entry name" value="Sm-like ribonucleoproteins"/>
    <property type="match status" value="1"/>
</dbReference>
<dbReference type="PROSITE" id="PS52002">
    <property type="entry name" value="SM"/>
    <property type="match status" value="1"/>
</dbReference>
<dbReference type="GO" id="GO:0005685">
    <property type="term" value="C:U1 snRNP"/>
    <property type="evidence" value="ECO:0007669"/>
    <property type="project" value="TreeGrafter"/>
</dbReference>
<dbReference type="GO" id="GO:0005737">
    <property type="term" value="C:cytoplasm"/>
    <property type="evidence" value="ECO:0007669"/>
    <property type="project" value="UniProtKB-SubCell"/>
</dbReference>
<accession>M3K4C2</accession>
<dbReference type="Gene3D" id="2.30.30.100">
    <property type="match status" value="1"/>
</dbReference>
<keyword evidence="6" id="KW-0694">RNA-binding</keyword>
<evidence type="ECO:0000256" key="5">
    <source>
        <dbReference type="ARBA" id="ARBA00022664"/>
    </source>
</evidence>
<dbReference type="SMART" id="SM00651">
    <property type="entry name" value="Sm"/>
    <property type="match status" value="1"/>
</dbReference>
<sequence>MSSVQINKKFKLSSLVNSRIKVYTITNREYTGTLLSFDKHMNLVLSDVEESRITKKTWSKLKKHQNEEGSEIEKEKRSLGLIILKGDQIVCLNLVVDKLTDVSERIIKVPKSIKQKASTTTKKKVIV</sequence>
<dbReference type="GO" id="GO:0046540">
    <property type="term" value="C:U4/U6 x U5 tri-snRNP complex"/>
    <property type="evidence" value="ECO:0007669"/>
    <property type="project" value="TreeGrafter"/>
</dbReference>
<evidence type="ECO:0000256" key="10">
    <source>
        <dbReference type="ARBA" id="ARBA00041355"/>
    </source>
</evidence>
<dbReference type="GO" id="GO:0071013">
    <property type="term" value="C:catalytic step 2 spliceosome"/>
    <property type="evidence" value="ECO:0007669"/>
    <property type="project" value="TreeGrafter"/>
</dbReference>
<feature type="domain" description="Sm" evidence="11">
    <location>
        <begin position="7"/>
        <end position="98"/>
    </location>
</feature>
<evidence type="ECO:0000313" key="13">
    <source>
        <dbReference type="Proteomes" id="UP000011777"/>
    </source>
</evidence>
<comment type="similarity">
    <text evidence="3">Belongs to the snRNP SmB/SmN family.</text>
</comment>
<keyword evidence="7" id="KW-0508">mRNA splicing</keyword>
<keyword evidence="4" id="KW-0963">Cytoplasm</keyword>
<dbReference type="GO" id="GO:0005686">
    <property type="term" value="C:U2 snRNP"/>
    <property type="evidence" value="ECO:0007669"/>
    <property type="project" value="TreeGrafter"/>
</dbReference>
<dbReference type="GO" id="GO:0070990">
    <property type="term" value="F:snRNP binding"/>
    <property type="evidence" value="ECO:0007669"/>
    <property type="project" value="TreeGrafter"/>
</dbReference>
<dbReference type="EMBL" id="AOGT01000371">
    <property type="protein sequence ID" value="EMG50090.1"/>
    <property type="molecule type" value="Genomic_DNA"/>
</dbReference>
<evidence type="ECO:0000256" key="9">
    <source>
        <dbReference type="ARBA" id="ARBA00023274"/>
    </source>
</evidence>
<dbReference type="InterPro" id="IPR047575">
    <property type="entry name" value="Sm"/>
</dbReference>
<evidence type="ECO:0000256" key="2">
    <source>
        <dbReference type="ARBA" id="ARBA00004496"/>
    </source>
</evidence>
<dbReference type="OrthoDB" id="2020720at2759"/>
<evidence type="ECO:0000256" key="6">
    <source>
        <dbReference type="ARBA" id="ARBA00022884"/>
    </source>
</evidence>
<keyword evidence="8" id="KW-0539">Nucleus</keyword>
<dbReference type="GO" id="GO:0000398">
    <property type="term" value="P:mRNA splicing, via spliceosome"/>
    <property type="evidence" value="ECO:0007669"/>
    <property type="project" value="TreeGrafter"/>
</dbReference>
<protein>
    <recommendedName>
        <fullName evidence="10">Sm protein B</fullName>
    </recommendedName>
</protein>
<evidence type="ECO:0000256" key="8">
    <source>
        <dbReference type="ARBA" id="ARBA00023242"/>
    </source>
</evidence>
<dbReference type="GO" id="GO:0071004">
    <property type="term" value="C:U2-type prespliceosome"/>
    <property type="evidence" value="ECO:0007669"/>
    <property type="project" value="TreeGrafter"/>
</dbReference>
<organism evidence="12 13">
    <name type="scientific">Candida maltosa (strain Xu316)</name>
    <name type="common">Yeast</name>
    <dbReference type="NCBI Taxonomy" id="1245528"/>
    <lineage>
        <taxon>Eukaryota</taxon>
        <taxon>Fungi</taxon>
        <taxon>Dikarya</taxon>
        <taxon>Ascomycota</taxon>
        <taxon>Saccharomycotina</taxon>
        <taxon>Pichiomycetes</taxon>
        <taxon>Debaryomycetaceae</taxon>
        <taxon>Candida/Lodderomyces clade</taxon>
        <taxon>Candida</taxon>
    </lineage>
</organism>
<evidence type="ECO:0000256" key="7">
    <source>
        <dbReference type="ARBA" id="ARBA00023187"/>
    </source>
</evidence>
<dbReference type="GO" id="GO:0005682">
    <property type="term" value="C:U5 snRNP"/>
    <property type="evidence" value="ECO:0007669"/>
    <property type="project" value="TreeGrafter"/>
</dbReference>
<dbReference type="GO" id="GO:0003723">
    <property type="term" value="F:RNA binding"/>
    <property type="evidence" value="ECO:0007669"/>
    <property type="project" value="UniProtKB-KW"/>
</dbReference>
<dbReference type="InterPro" id="IPR050914">
    <property type="entry name" value="snRNP_SmB/NAA38-like"/>
</dbReference>
<evidence type="ECO:0000256" key="3">
    <source>
        <dbReference type="ARBA" id="ARBA00009123"/>
    </source>
</evidence>
<dbReference type="eggNOG" id="KOG3168">
    <property type="taxonomic scope" value="Eukaryota"/>
</dbReference>
<evidence type="ECO:0000313" key="12">
    <source>
        <dbReference type="EMBL" id="EMG50090.1"/>
    </source>
</evidence>
<evidence type="ECO:0000256" key="4">
    <source>
        <dbReference type="ARBA" id="ARBA00022490"/>
    </source>
</evidence>
<keyword evidence="9 12" id="KW-0687">Ribonucleoprotein</keyword>
<keyword evidence="13" id="KW-1185">Reference proteome</keyword>
<dbReference type="AlphaFoldDB" id="M3K4C2"/>
<evidence type="ECO:0000256" key="1">
    <source>
        <dbReference type="ARBA" id="ARBA00004123"/>
    </source>
</evidence>